<dbReference type="GO" id="GO:0005634">
    <property type="term" value="C:nucleus"/>
    <property type="evidence" value="ECO:0007669"/>
    <property type="project" value="TreeGrafter"/>
</dbReference>
<dbReference type="GO" id="GO:0070578">
    <property type="term" value="C:RISC-loading complex"/>
    <property type="evidence" value="ECO:0007669"/>
    <property type="project" value="TreeGrafter"/>
</dbReference>
<dbReference type="GO" id="GO:0003725">
    <property type="term" value="F:double-stranded RNA binding"/>
    <property type="evidence" value="ECO:0007669"/>
    <property type="project" value="TreeGrafter"/>
</dbReference>
<proteinExistence type="predicted"/>
<dbReference type="PROSITE" id="PS50137">
    <property type="entry name" value="DS_RBD"/>
    <property type="match status" value="1"/>
</dbReference>
<feature type="domain" description="DRBM" evidence="3">
    <location>
        <begin position="5"/>
        <end position="69"/>
    </location>
</feature>
<keyword evidence="5" id="KW-1185">Reference proteome</keyword>
<accession>A0AAU9FYE1</accession>
<dbReference type="InterPro" id="IPR051247">
    <property type="entry name" value="RLC_Component"/>
</dbReference>
<dbReference type="GO" id="GO:0016442">
    <property type="term" value="C:RISC complex"/>
    <property type="evidence" value="ECO:0007669"/>
    <property type="project" value="TreeGrafter"/>
</dbReference>
<dbReference type="Gene3D" id="3.30.160.20">
    <property type="match status" value="1"/>
</dbReference>
<dbReference type="AlphaFoldDB" id="A0AAU9FYE1"/>
<dbReference type="PANTHER" id="PTHR46205">
    <property type="entry name" value="LOQUACIOUS, ISOFORM B"/>
    <property type="match status" value="1"/>
</dbReference>
<evidence type="ECO:0000313" key="5">
    <source>
        <dbReference type="Proteomes" id="UP001500889"/>
    </source>
</evidence>
<keyword evidence="1 2" id="KW-0694">RNA-binding</keyword>
<sequence>MDKMSAVSSLKEFCAKSKTPVPKYDYIDGEDGGYVCKIIVMEIEANGNGRSRRDSQHAAAANMLKKLRTMPGLSKHMSDDAVENAFDNGSDLYDELGNLKRDMVKVKDAPEFLARCTVASKMRYGKSDRKGYARQRAAIWAKPSDVSAAPAEAINDREAERHPPFTTVRKQCDKHNYYKNFYPHLKKAAFDVINSESYANEKDQLMDLLSALKITPNISTAPSKTDQVVVKVELDVDFNKVFLETEDRIYGHMIGYFKDMLV</sequence>
<reference evidence="4 5" key="1">
    <citation type="submission" date="2024-02" db="EMBL/GenBank/DDBJ databases">
        <title>A chromosome-level genome assembly of Drosophila madeirensis, a fruit fly species endemic to Madeira island.</title>
        <authorList>
            <person name="Tomihara K."/>
            <person name="Llopart A."/>
            <person name="Yamamoto D."/>
        </authorList>
    </citation>
    <scope>NUCLEOTIDE SEQUENCE [LARGE SCALE GENOMIC DNA]</scope>
    <source>
        <strain evidence="4 5">RF1</strain>
    </source>
</reference>
<dbReference type="PANTHER" id="PTHR46205:SF4">
    <property type="entry name" value="LD06392P"/>
    <property type="match status" value="1"/>
</dbReference>
<protein>
    <recommendedName>
        <fullName evidence="3">DRBM domain-containing protein</fullName>
    </recommendedName>
</protein>
<dbReference type="CDD" id="cd00048">
    <property type="entry name" value="DSRM_SF"/>
    <property type="match status" value="1"/>
</dbReference>
<dbReference type="GO" id="GO:0030422">
    <property type="term" value="P:siRNA processing"/>
    <property type="evidence" value="ECO:0007669"/>
    <property type="project" value="TreeGrafter"/>
</dbReference>
<dbReference type="Proteomes" id="UP001500889">
    <property type="component" value="Chromosome A"/>
</dbReference>
<evidence type="ECO:0000256" key="1">
    <source>
        <dbReference type="ARBA" id="ARBA00022884"/>
    </source>
</evidence>
<evidence type="ECO:0000313" key="4">
    <source>
        <dbReference type="EMBL" id="BFG00799.1"/>
    </source>
</evidence>
<dbReference type="InterPro" id="IPR014720">
    <property type="entry name" value="dsRBD_dom"/>
</dbReference>
<dbReference type="GO" id="GO:0070920">
    <property type="term" value="P:regulation of regulatory ncRNA processing"/>
    <property type="evidence" value="ECO:0007669"/>
    <property type="project" value="TreeGrafter"/>
</dbReference>
<evidence type="ECO:0000259" key="3">
    <source>
        <dbReference type="PROSITE" id="PS50137"/>
    </source>
</evidence>
<dbReference type="Pfam" id="PF00035">
    <property type="entry name" value="dsrm"/>
    <property type="match status" value="1"/>
</dbReference>
<dbReference type="GO" id="GO:0035197">
    <property type="term" value="F:siRNA binding"/>
    <property type="evidence" value="ECO:0007669"/>
    <property type="project" value="TreeGrafter"/>
</dbReference>
<name>A0AAU9FYE1_DROMD</name>
<dbReference type="SMART" id="SM00358">
    <property type="entry name" value="DSRM"/>
    <property type="match status" value="1"/>
</dbReference>
<dbReference type="EMBL" id="AP029266">
    <property type="protein sequence ID" value="BFG00799.1"/>
    <property type="molecule type" value="Genomic_DNA"/>
</dbReference>
<gene>
    <name evidence="4" type="ORF">DMAD_00719</name>
</gene>
<dbReference type="GO" id="GO:0005737">
    <property type="term" value="C:cytoplasm"/>
    <property type="evidence" value="ECO:0007669"/>
    <property type="project" value="TreeGrafter"/>
</dbReference>
<dbReference type="SUPFAM" id="SSF54768">
    <property type="entry name" value="dsRNA-binding domain-like"/>
    <property type="match status" value="1"/>
</dbReference>
<organism evidence="4 5">
    <name type="scientific">Drosophila madeirensis</name>
    <name type="common">Fruit fly</name>
    <dbReference type="NCBI Taxonomy" id="30013"/>
    <lineage>
        <taxon>Eukaryota</taxon>
        <taxon>Metazoa</taxon>
        <taxon>Ecdysozoa</taxon>
        <taxon>Arthropoda</taxon>
        <taxon>Hexapoda</taxon>
        <taxon>Insecta</taxon>
        <taxon>Pterygota</taxon>
        <taxon>Neoptera</taxon>
        <taxon>Endopterygota</taxon>
        <taxon>Diptera</taxon>
        <taxon>Brachycera</taxon>
        <taxon>Muscomorpha</taxon>
        <taxon>Ephydroidea</taxon>
        <taxon>Drosophilidae</taxon>
        <taxon>Drosophila</taxon>
        <taxon>Sophophora</taxon>
    </lineage>
</organism>
<evidence type="ECO:0000256" key="2">
    <source>
        <dbReference type="PROSITE-ProRule" id="PRU00266"/>
    </source>
</evidence>